<evidence type="ECO:0000313" key="1">
    <source>
        <dbReference type="EMBL" id="EFI34267.1"/>
    </source>
</evidence>
<reference evidence="1" key="1">
    <citation type="submission" date="2010-05" db="EMBL/GenBank/DDBJ databases">
        <title>The draft genome of Desulfonatronospira thiodismutans ASO3-1.</title>
        <authorList>
            <consortium name="US DOE Joint Genome Institute (JGI-PGF)"/>
            <person name="Lucas S."/>
            <person name="Copeland A."/>
            <person name="Lapidus A."/>
            <person name="Cheng J.-F."/>
            <person name="Bruce D."/>
            <person name="Goodwin L."/>
            <person name="Pitluck S."/>
            <person name="Chertkov O."/>
            <person name="Brettin T."/>
            <person name="Detter J.C."/>
            <person name="Han C."/>
            <person name="Land M.L."/>
            <person name="Hauser L."/>
            <person name="Kyrpides N."/>
            <person name="Mikhailova N."/>
            <person name="Muyzer G."/>
            <person name="Woyke T."/>
        </authorList>
    </citation>
    <scope>NUCLEOTIDE SEQUENCE [LARGE SCALE GENOMIC DNA]</scope>
    <source>
        <strain evidence="1">ASO3-1</strain>
    </source>
</reference>
<proteinExistence type="predicted"/>
<evidence type="ECO:0000313" key="2">
    <source>
        <dbReference type="Proteomes" id="UP000005496"/>
    </source>
</evidence>
<comment type="caution">
    <text evidence="1">The sequence shown here is derived from an EMBL/GenBank/DDBJ whole genome shotgun (WGS) entry which is preliminary data.</text>
</comment>
<dbReference type="EMBL" id="ACJN02000002">
    <property type="protein sequence ID" value="EFI34267.1"/>
    <property type="molecule type" value="Genomic_DNA"/>
</dbReference>
<dbReference type="AlphaFoldDB" id="D6SNE1"/>
<protein>
    <submittedName>
        <fullName evidence="1">Uncharacterized protein</fullName>
    </submittedName>
</protein>
<dbReference type="InterPro" id="IPR054230">
    <property type="entry name" value="DUF6955"/>
</dbReference>
<name>D6SNE1_9BACT</name>
<accession>D6SNE1</accession>
<gene>
    <name evidence="1" type="ORF">Dthio_PD1618</name>
</gene>
<dbReference type="eggNOG" id="ENOG50338B3">
    <property type="taxonomic scope" value="Bacteria"/>
</dbReference>
<sequence>MSKLFVVLLDDKRMEALKGSGLEDKVEYMFGGNLRAFTMEMPDEKANAIMKEFDTARTDSRGCITDTPLAFNRTLFEEIAKAKSLGPEVVDNTLARAGEIKELAAKESDYLPAPEI</sequence>
<dbReference type="RefSeq" id="WP_008869595.1">
    <property type="nucleotide sequence ID" value="NZ_ACJN02000002.1"/>
</dbReference>
<dbReference type="OrthoDB" id="9791271at2"/>
<dbReference type="Pfam" id="PF22271">
    <property type="entry name" value="DUF6955"/>
    <property type="match status" value="1"/>
</dbReference>
<dbReference type="Proteomes" id="UP000005496">
    <property type="component" value="Unassembled WGS sequence"/>
</dbReference>
<organism evidence="1 2">
    <name type="scientific">Desulfonatronospira thiodismutans ASO3-1</name>
    <dbReference type="NCBI Taxonomy" id="555779"/>
    <lineage>
        <taxon>Bacteria</taxon>
        <taxon>Pseudomonadati</taxon>
        <taxon>Thermodesulfobacteriota</taxon>
        <taxon>Desulfovibrionia</taxon>
        <taxon>Desulfovibrionales</taxon>
        <taxon>Desulfonatronovibrionaceae</taxon>
        <taxon>Desulfonatronospira</taxon>
    </lineage>
</organism>
<keyword evidence="2" id="KW-1185">Reference proteome</keyword>